<keyword evidence="1" id="KW-0175">Coiled coil</keyword>
<proteinExistence type="predicted"/>
<accession>A0A7S3JR87</accession>
<feature type="region of interest" description="Disordered" evidence="2">
    <location>
        <begin position="343"/>
        <end position="368"/>
    </location>
</feature>
<gene>
    <name evidence="3" type="ORF">ALAG00032_LOCUS3140</name>
</gene>
<feature type="compositionally biased region" description="Low complexity" evidence="2">
    <location>
        <begin position="773"/>
        <end position="795"/>
    </location>
</feature>
<protein>
    <submittedName>
        <fullName evidence="3">Uncharacterized protein</fullName>
    </submittedName>
</protein>
<dbReference type="AlphaFoldDB" id="A0A7S3JR87"/>
<feature type="coiled-coil region" evidence="1">
    <location>
        <begin position="530"/>
        <end position="610"/>
    </location>
</feature>
<feature type="compositionally biased region" description="Basic and acidic residues" evidence="2">
    <location>
        <begin position="755"/>
        <end position="766"/>
    </location>
</feature>
<feature type="coiled-coil region" evidence="1">
    <location>
        <begin position="368"/>
        <end position="434"/>
    </location>
</feature>
<evidence type="ECO:0000256" key="2">
    <source>
        <dbReference type="SAM" id="MobiDB-lite"/>
    </source>
</evidence>
<name>A0A7S3JR87_9STRA</name>
<dbReference type="EMBL" id="HBIJ01004453">
    <property type="protein sequence ID" value="CAE0362399.1"/>
    <property type="molecule type" value="Transcribed_RNA"/>
</dbReference>
<evidence type="ECO:0000256" key="1">
    <source>
        <dbReference type="SAM" id="Coils"/>
    </source>
</evidence>
<reference evidence="3" key="1">
    <citation type="submission" date="2021-01" db="EMBL/GenBank/DDBJ databases">
        <authorList>
            <person name="Corre E."/>
            <person name="Pelletier E."/>
            <person name="Niang G."/>
            <person name="Scheremetjew M."/>
            <person name="Finn R."/>
            <person name="Kale V."/>
            <person name="Holt S."/>
            <person name="Cochrane G."/>
            <person name="Meng A."/>
            <person name="Brown T."/>
            <person name="Cohen L."/>
        </authorList>
    </citation>
    <scope>NUCLEOTIDE SEQUENCE</scope>
    <source>
        <strain evidence="3">CCMP1510</strain>
    </source>
</reference>
<sequence length="801" mass="88912">MAAVHNHSVSASLDRELHEIGGAFEIKVTVGDGVGRSYRRQVSPGRVAALERSLKSEIGIEIVTAVTGMEIETRLKEYARTKHGEAAAQAVESWLSAAAASIKTRRTASFRGFFEENQDNALVEEEFDEEVSTASFLLMGAPFRYASLGESPRLAARLSVYRDETVAWNWTTTGHPGSSHINFRALFVDRDNLKMNDDNKQQDNIPFEFPAVIDDDLSILLATSGNTHKAKLVQQDNDHRTWLAPDDGFLLLVWESEAVYTAEELLALKIAKCNKETAEAARAAAKDSRAAREEGTFGERVFRAPEEALINVKLVFQRTNRSKSITGLHVRERLRKAAAKLADTVQQNHDHEHIQRTSSQGGSDNKSADEIARSLELAAQRLSTLEDEAAAANARADRFQATAELERRSNEADRQAWARERIEISARLETAENNGARLTAKVNCARTALSALLEHELSAFVPPQRKENESLGETTVLSKDDRILLDLLEEKSHNPFIGSSADPQADRDWSRAACGDETFDSIAIATRLAAERAAAACDRARANIVKLEKDKARYQHEKRVLVAELKRLRSTSDSRLAAATAEAQEARMVQREINARYDRLRKNYASLTRRLAKCTCGAVLPHDDDDDTDHTIEDQTQQIDMEEGTPGESKHAVQGIQQYDHSLSSPPRPSKDIQQNLAYRSKLVAKLDSCRQRQQMLQKLLDEQPEQSTHFKPLKSKLDSVISSLEAQITNLDGDGGRREIAFSRSPSSDNNKNNNHERKNKDALSKKSNVRSPQKQEQPPPSSSSSLAAAAVSQEGMVTL</sequence>
<feature type="region of interest" description="Disordered" evidence="2">
    <location>
        <begin position="637"/>
        <end position="672"/>
    </location>
</feature>
<feature type="region of interest" description="Disordered" evidence="2">
    <location>
        <begin position="732"/>
        <end position="801"/>
    </location>
</feature>
<organism evidence="3">
    <name type="scientific">Aureoumbra lagunensis</name>
    <dbReference type="NCBI Taxonomy" id="44058"/>
    <lineage>
        <taxon>Eukaryota</taxon>
        <taxon>Sar</taxon>
        <taxon>Stramenopiles</taxon>
        <taxon>Ochrophyta</taxon>
        <taxon>Pelagophyceae</taxon>
        <taxon>Pelagomonadales</taxon>
        <taxon>Aureoumbra</taxon>
    </lineage>
</organism>
<feature type="compositionally biased region" description="Polar residues" evidence="2">
    <location>
        <begin position="655"/>
        <end position="665"/>
    </location>
</feature>
<evidence type="ECO:0000313" key="3">
    <source>
        <dbReference type="EMBL" id="CAE0362399.1"/>
    </source>
</evidence>
<feature type="compositionally biased region" description="Polar residues" evidence="2">
    <location>
        <begin position="356"/>
        <end position="365"/>
    </location>
</feature>